<dbReference type="Pfam" id="PF00106">
    <property type="entry name" value="adh_short"/>
    <property type="match status" value="1"/>
</dbReference>
<keyword evidence="3" id="KW-0560">Oxidoreductase</keyword>
<organism evidence="5 6">
    <name type="scientific">Pleurostoma richardsiae</name>
    <dbReference type="NCBI Taxonomy" id="41990"/>
    <lineage>
        <taxon>Eukaryota</taxon>
        <taxon>Fungi</taxon>
        <taxon>Dikarya</taxon>
        <taxon>Ascomycota</taxon>
        <taxon>Pezizomycotina</taxon>
        <taxon>Sordariomycetes</taxon>
        <taxon>Sordariomycetidae</taxon>
        <taxon>Calosphaeriales</taxon>
        <taxon>Pleurostomataceae</taxon>
        <taxon>Pleurostoma</taxon>
    </lineage>
</organism>
<sequence length="289" mass="31130">MPRPRTILITGCSEGGLGDALARALHQRGQRVIATGRNPAKIAHFKDLGIETLILDVQSQESISNCVEAVAKKTGGGLDMLINNSGGGYMMPLADANLDESRQVFELNVWAVLAVTQAFIPLLLKSEPGGVIVNNTSVSSLMPTPLSGIYNASKAAAAMLTDTLRLELSPFGLKVVELKTGAVSSRFHDNQRGGRHQSLPGKSLYNVAKIEVERIMTGEMVPRKLDSDQWAKQVAADLLATNPPRQIWKGVTTTSSWLALKFVPFAILDIILSKMTAMDVVKKNVNSQA</sequence>
<dbReference type="GO" id="GO:0019433">
    <property type="term" value="P:triglyceride catabolic process"/>
    <property type="evidence" value="ECO:0007669"/>
    <property type="project" value="TreeGrafter"/>
</dbReference>
<keyword evidence="6" id="KW-1185">Reference proteome</keyword>
<dbReference type="Gene3D" id="3.40.50.720">
    <property type="entry name" value="NAD(P)-binding Rossmann-like Domain"/>
    <property type="match status" value="1"/>
</dbReference>
<dbReference type="InterPro" id="IPR002347">
    <property type="entry name" value="SDR_fam"/>
</dbReference>
<comment type="caution">
    <text evidence="5">The sequence shown here is derived from an EMBL/GenBank/DDBJ whole genome shotgun (WGS) entry which is preliminary data.</text>
</comment>
<evidence type="ECO:0000256" key="4">
    <source>
        <dbReference type="RuleBase" id="RU000363"/>
    </source>
</evidence>
<dbReference type="SUPFAM" id="SSF51735">
    <property type="entry name" value="NAD(P)-binding Rossmann-fold domains"/>
    <property type="match status" value="1"/>
</dbReference>
<dbReference type="PRINTS" id="PR00080">
    <property type="entry name" value="SDRFAMILY"/>
</dbReference>
<dbReference type="GO" id="GO:0000140">
    <property type="term" value="F:acylglycerone-phosphate reductase (NADP+) activity"/>
    <property type="evidence" value="ECO:0007669"/>
    <property type="project" value="TreeGrafter"/>
</dbReference>
<dbReference type="AlphaFoldDB" id="A0AA38VIX3"/>
<keyword evidence="2" id="KW-0521">NADP</keyword>
<dbReference type="GO" id="GO:0005811">
    <property type="term" value="C:lipid droplet"/>
    <property type="evidence" value="ECO:0007669"/>
    <property type="project" value="TreeGrafter"/>
</dbReference>
<evidence type="ECO:0000313" key="5">
    <source>
        <dbReference type="EMBL" id="KAJ9134291.1"/>
    </source>
</evidence>
<dbReference type="InterPro" id="IPR036291">
    <property type="entry name" value="NAD(P)-bd_dom_sf"/>
</dbReference>
<dbReference type="Proteomes" id="UP001174694">
    <property type="component" value="Unassembled WGS sequence"/>
</dbReference>
<dbReference type="CDD" id="cd05374">
    <property type="entry name" value="17beta-HSD-like_SDR_c"/>
    <property type="match status" value="1"/>
</dbReference>
<name>A0AA38VIX3_9PEZI</name>
<dbReference type="GO" id="GO:0006654">
    <property type="term" value="P:phosphatidic acid biosynthetic process"/>
    <property type="evidence" value="ECO:0007669"/>
    <property type="project" value="TreeGrafter"/>
</dbReference>
<protein>
    <submittedName>
        <fullName evidence="5">NAD(P)-binding protein</fullName>
    </submittedName>
</protein>
<dbReference type="GO" id="GO:0004806">
    <property type="term" value="F:triacylglycerol lipase activity"/>
    <property type="evidence" value="ECO:0007669"/>
    <property type="project" value="TreeGrafter"/>
</dbReference>
<evidence type="ECO:0000256" key="2">
    <source>
        <dbReference type="ARBA" id="ARBA00022857"/>
    </source>
</evidence>
<accession>A0AA38VIX3</accession>
<dbReference type="InterPro" id="IPR020904">
    <property type="entry name" value="Sc_DH/Rdtase_CS"/>
</dbReference>
<evidence type="ECO:0000313" key="6">
    <source>
        <dbReference type="Proteomes" id="UP001174694"/>
    </source>
</evidence>
<dbReference type="PANTHER" id="PTHR44169:SF6">
    <property type="entry name" value="NADPH-DEPENDENT 1-ACYLDIHYDROXYACETONE PHOSPHATE REDUCTASE"/>
    <property type="match status" value="1"/>
</dbReference>
<evidence type="ECO:0000256" key="1">
    <source>
        <dbReference type="ARBA" id="ARBA00006484"/>
    </source>
</evidence>
<dbReference type="GO" id="GO:0005783">
    <property type="term" value="C:endoplasmic reticulum"/>
    <property type="evidence" value="ECO:0007669"/>
    <property type="project" value="TreeGrafter"/>
</dbReference>
<dbReference type="PROSITE" id="PS00061">
    <property type="entry name" value="ADH_SHORT"/>
    <property type="match status" value="1"/>
</dbReference>
<proteinExistence type="inferred from homology"/>
<evidence type="ECO:0000256" key="3">
    <source>
        <dbReference type="ARBA" id="ARBA00023002"/>
    </source>
</evidence>
<comment type="similarity">
    <text evidence="1 4">Belongs to the short-chain dehydrogenases/reductases (SDR) family.</text>
</comment>
<dbReference type="PANTHER" id="PTHR44169">
    <property type="entry name" value="NADPH-DEPENDENT 1-ACYLDIHYDROXYACETONE PHOSPHATE REDUCTASE"/>
    <property type="match status" value="1"/>
</dbReference>
<dbReference type="PRINTS" id="PR00081">
    <property type="entry name" value="GDHRDH"/>
</dbReference>
<reference evidence="5" key="1">
    <citation type="submission" date="2022-07" db="EMBL/GenBank/DDBJ databases">
        <title>Fungi with potential for degradation of polypropylene.</title>
        <authorList>
            <person name="Gostincar C."/>
        </authorList>
    </citation>
    <scope>NUCLEOTIDE SEQUENCE</scope>
    <source>
        <strain evidence="5">EXF-13308</strain>
    </source>
</reference>
<gene>
    <name evidence="5" type="ORF">NKR23_g10250</name>
</gene>
<dbReference type="EMBL" id="JANBVO010000044">
    <property type="protein sequence ID" value="KAJ9134291.1"/>
    <property type="molecule type" value="Genomic_DNA"/>
</dbReference>